<dbReference type="AlphaFoldDB" id="A0A5B7GVG0"/>
<gene>
    <name evidence="2" type="ORF">E2C01_055252</name>
</gene>
<evidence type="ECO:0000256" key="1">
    <source>
        <dbReference type="SAM" id="MobiDB-lite"/>
    </source>
</evidence>
<protein>
    <submittedName>
        <fullName evidence="2">Uncharacterized protein</fullName>
    </submittedName>
</protein>
<keyword evidence="3" id="KW-1185">Reference proteome</keyword>
<sequence>MFTITPPQNIGRIFPQKWSEFFASSCVCNLPRVARRGRRPQPPPPYSRRRFGGAKGTARPWSIDLGRFLRAATKTDFLSGESLSCGEYSQSVME</sequence>
<organism evidence="2 3">
    <name type="scientific">Portunus trituberculatus</name>
    <name type="common">Swimming crab</name>
    <name type="synonym">Neptunus trituberculatus</name>
    <dbReference type="NCBI Taxonomy" id="210409"/>
    <lineage>
        <taxon>Eukaryota</taxon>
        <taxon>Metazoa</taxon>
        <taxon>Ecdysozoa</taxon>
        <taxon>Arthropoda</taxon>
        <taxon>Crustacea</taxon>
        <taxon>Multicrustacea</taxon>
        <taxon>Malacostraca</taxon>
        <taxon>Eumalacostraca</taxon>
        <taxon>Eucarida</taxon>
        <taxon>Decapoda</taxon>
        <taxon>Pleocyemata</taxon>
        <taxon>Brachyura</taxon>
        <taxon>Eubrachyura</taxon>
        <taxon>Portunoidea</taxon>
        <taxon>Portunidae</taxon>
        <taxon>Portuninae</taxon>
        <taxon>Portunus</taxon>
    </lineage>
</organism>
<evidence type="ECO:0000313" key="3">
    <source>
        <dbReference type="Proteomes" id="UP000324222"/>
    </source>
</evidence>
<dbReference type="EMBL" id="VSRR010018280">
    <property type="protein sequence ID" value="MPC61187.1"/>
    <property type="molecule type" value="Genomic_DNA"/>
</dbReference>
<proteinExistence type="predicted"/>
<feature type="region of interest" description="Disordered" evidence="1">
    <location>
        <begin position="34"/>
        <end position="58"/>
    </location>
</feature>
<name>A0A5B7GVG0_PORTR</name>
<reference evidence="2 3" key="1">
    <citation type="submission" date="2019-05" db="EMBL/GenBank/DDBJ databases">
        <title>Another draft genome of Portunus trituberculatus and its Hox gene families provides insights of decapod evolution.</title>
        <authorList>
            <person name="Jeong J.-H."/>
            <person name="Song I."/>
            <person name="Kim S."/>
            <person name="Choi T."/>
            <person name="Kim D."/>
            <person name="Ryu S."/>
            <person name="Kim W."/>
        </authorList>
    </citation>
    <scope>NUCLEOTIDE SEQUENCE [LARGE SCALE GENOMIC DNA]</scope>
    <source>
        <tissue evidence="2">Muscle</tissue>
    </source>
</reference>
<comment type="caution">
    <text evidence="2">The sequence shown here is derived from an EMBL/GenBank/DDBJ whole genome shotgun (WGS) entry which is preliminary data.</text>
</comment>
<evidence type="ECO:0000313" key="2">
    <source>
        <dbReference type="EMBL" id="MPC61187.1"/>
    </source>
</evidence>
<dbReference type="Proteomes" id="UP000324222">
    <property type="component" value="Unassembled WGS sequence"/>
</dbReference>
<accession>A0A5B7GVG0</accession>